<comment type="catalytic activity">
    <reaction evidence="13 15">
        <text>a di-trans,poly-cis-dolichyl beta-D-mannosyl phosphate + L-threonyl-[protein] = 3-O-(alpha-D-mannosyl)-L-threonyl-[protein] + a di-trans,poly-cis-dolichyl phosphate + H(+)</text>
        <dbReference type="Rhea" id="RHEA:53396"/>
        <dbReference type="Rhea" id="RHEA-COMP:11060"/>
        <dbReference type="Rhea" id="RHEA-COMP:13547"/>
        <dbReference type="Rhea" id="RHEA-COMP:19498"/>
        <dbReference type="Rhea" id="RHEA-COMP:19501"/>
        <dbReference type="ChEBI" id="CHEBI:15378"/>
        <dbReference type="ChEBI" id="CHEBI:30013"/>
        <dbReference type="ChEBI" id="CHEBI:57683"/>
        <dbReference type="ChEBI" id="CHEBI:58211"/>
        <dbReference type="ChEBI" id="CHEBI:137323"/>
        <dbReference type="EC" id="2.4.1.109"/>
    </reaction>
</comment>
<evidence type="ECO:0000256" key="12">
    <source>
        <dbReference type="ARBA" id="ARBA00023180"/>
    </source>
</evidence>
<evidence type="ECO:0000256" key="5">
    <source>
        <dbReference type="ARBA" id="ARBA00022676"/>
    </source>
</evidence>
<evidence type="ECO:0000256" key="6">
    <source>
        <dbReference type="ARBA" id="ARBA00022679"/>
    </source>
</evidence>
<reference evidence="18 19" key="1">
    <citation type="journal article" date="2024" name="bioRxiv">
        <title>Comparative genomics of Cryptococcus and Kwoniella reveals pathogenesis evolution and contrasting karyotype dynamics via intercentromeric recombination or chromosome fusion.</title>
        <authorList>
            <person name="Coelho M.A."/>
            <person name="David-Palma M."/>
            <person name="Shea T."/>
            <person name="Bowers K."/>
            <person name="McGinley-Smith S."/>
            <person name="Mohammad A.W."/>
            <person name="Gnirke A."/>
            <person name="Yurkov A.M."/>
            <person name="Nowrousian M."/>
            <person name="Sun S."/>
            <person name="Cuomo C.A."/>
            <person name="Heitman J."/>
        </authorList>
    </citation>
    <scope>NUCLEOTIDE SEQUENCE [LARGE SCALE GENOMIC DNA]</scope>
    <source>
        <strain evidence="18 19">CBS 13917</strain>
    </source>
</reference>
<comment type="subcellular location">
    <subcellularLocation>
        <location evidence="1 15">Endoplasmic reticulum membrane</location>
        <topology evidence="1 15">Multi-pass membrane protein</topology>
    </subcellularLocation>
</comment>
<feature type="compositionally biased region" description="Low complexity" evidence="16">
    <location>
        <begin position="17"/>
        <end position="34"/>
    </location>
</feature>
<feature type="domain" description="MIR" evidence="17">
    <location>
        <begin position="445"/>
        <end position="504"/>
    </location>
</feature>
<keyword evidence="7 15" id="KW-0812">Transmembrane</keyword>
<feature type="transmembrane region" description="Helical" evidence="15">
    <location>
        <begin position="714"/>
        <end position="735"/>
    </location>
</feature>
<evidence type="ECO:0000256" key="13">
    <source>
        <dbReference type="ARBA" id="ARBA00045085"/>
    </source>
</evidence>
<comment type="pathway">
    <text evidence="2 15">Protein modification; protein glycosylation.</text>
</comment>
<evidence type="ECO:0000256" key="9">
    <source>
        <dbReference type="ARBA" id="ARBA00022824"/>
    </source>
</evidence>
<dbReference type="InterPro" id="IPR032421">
    <property type="entry name" value="PMT_4TMC"/>
</dbReference>
<evidence type="ECO:0000256" key="3">
    <source>
        <dbReference type="ARBA" id="ARBA00007222"/>
    </source>
</evidence>
<dbReference type="EC" id="2.4.1.109" evidence="4 15"/>
<organism evidence="18 19">
    <name type="scientific">Kwoniella newhampshirensis</name>
    <dbReference type="NCBI Taxonomy" id="1651941"/>
    <lineage>
        <taxon>Eukaryota</taxon>
        <taxon>Fungi</taxon>
        <taxon>Dikarya</taxon>
        <taxon>Basidiomycota</taxon>
        <taxon>Agaricomycotina</taxon>
        <taxon>Tremellomycetes</taxon>
        <taxon>Tremellales</taxon>
        <taxon>Cryptococcaceae</taxon>
        <taxon>Kwoniella</taxon>
    </lineage>
</organism>
<dbReference type="KEGG" id="kne:92179902"/>
<dbReference type="CDD" id="cd23283">
    <property type="entry name" value="beta-trefoil_MIR_PMT1-like"/>
    <property type="match status" value="1"/>
</dbReference>
<name>A0AAW0YZX6_9TREE</name>
<protein>
    <recommendedName>
        <fullName evidence="4 15">Dolichyl-phosphate-mannose--protein mannosyltransferase</fullName>
        <ecNumber evidence="4 15">2.4.1.109</ecNumber>
    </recommendedName>
</protein>
<feature type="domain" description="MIR" evidence="17">
    <location>
        <begin position="375"/>
        <end position="429"/>
    </location>
</feature>
<proteinExistence type="inferred from homology"/>
<comment type="catalytic activity">
    <reaction evidence="14 15">
        <text>a di-trans,poly-cis-dolichyl beta-D-mannosyl phosphate + L-seryl-[protein] = 3-O-(alpha-D-mannosyl)-L-seryl-[protein] + a di-trans,poly-cis-dolichyl phosphate + H(+)</text>
        <dbReference type="Rhea" id="RHEA:17377"/>
        <dbReference type="Rhea" id="RHEA-COMP:9863"/>
        <dbReference type="Rhea" id="RHEA-COMP:13546"/>
        <dbReference type="Rhea" id="RHEA-COMP:19498"/>
        <dbReference type="Rhea" id="RHEA-COMP:19501"/>
        <dbReference type="ChEBI" id="CHEBI:15378"/>
        <dbReference type="ChEBI" id="CHEBI:29999"/>
        <dbReference type="ChEBI" id="CHEBI:57683"/>
        <dbReference type="ChEBI" id="CHEBI:58211"/>
        <dbReference type="ChEBI" id="CHEBI:137321"/>
        <dbReference type="EC" id="2.4.1.109"/>
    </reaction>
</comment>
<dbReference type="Pfam" id="PF02366">
    <property type="entry name" value="PMT"/>
    <property type="match status" value="1"/>
</dbReference>
<accession>A0AAW0YZX6</accession>
<feature type="compositionally biased region" description="Low complexity" evidence="16">
    <location>
        <begin position="61"/>
        <end position="77"/>
    </location>
</feature>
<dbReference type="SMART" id="SM00472">
    <property type="entry name" value="MIR"/>
    <property type="match status" value="3"/>
</dbReference>
<sequence>MPSLSPPHQSNPITRRSPLSYALSSSSPAPSSSAMGLGNPLPQTGISKVTIESEADTRLRSSSSGGSAKSGQSQAFGGKRRSGSGSGTTGKMGRREWMILGGIVLVGWWVRMYKIGRPSSVVFDEVHFGGFAMKYIKRKFFMDVHPPLAKLLITLSAWIGGFDGGFDFKDIGKDYLEPGVPYITMRFLPALLGLALIPLTFLTLISLRLSLATAILGSLLITFENALITQSRLILLDSYLVFFTGLTTFFWVRFSLHDSEGRAFTATWWRYLFLTGLSLGAVVSCKWVGLFTIAMVGVGTLRQLWLLLGNLKVTPRQYIRHFAARTLCLIVVPATFYALMFKIHFWVLNESGDGDGFMSSEFQHTLQGHGMEDTYADVGLGSKISIRHVHTQGGYLHSHAHPYPGGSKQQQITLYPHRDENNVWRIVNASAADGPASYPWDELPFEYVLTGSKIRLEHVTSEKRLHSHDVRPPVSEVDFQNEVSGYGFPGFAGDANDDFIVEIAHQTRGKRDRQARHRLKTLRSQFRLRHALTGCYLFSHKVKLPEWGFEQQEVTCNKNPTWENSLWFIETNNHAQCAAVPFDADKVNYQKPSFFEKFFELNAVMWRTNAGLTERHAYDSRPQSWPVLRRGINFWVKDHRQVYLIGNPFVWWSSTLAIALYLGMRALLVLREKRGFRDLHKPKIAFYDEVCTFCIIGWALHYLPFFLMQRQLFLHHYLPALYFAVLLFCTVFDYLTSSIKPRTRIQVGAVVLILAVWNWNHWSPLTYAGPWSKGKCEKGKWLRTWDFSCNDFYEDMSMYKGTAAMPSQKVELEDGLGADALTTTMVEEAPEPIKNAFEAVDPPPEEKTVAPVGPQNEVQMQESTIALPLADPSEAPIQEDTRAPVGVDAGAPAVTDGSEDDGGWHGGAEDDASGAQGGSEKVDEGKAPIGAKVQVAEMGLDQEQKDLVEEALKADDQI</sequence>
<dbReference type="InterPro" id="IPR003342">
    <property type="entry name" value="ArnT-like_N"/>
</dbReference>
<dbReference type="Gene3D" id="2.80.10.50">
    <property type="match status" value="1"/>
</dbReference>
<feature type="transmembrane region" description="Helical" evidence="15">
    <location>
        <begin position="649"/>
        <end position="670"/>
    </location>
</feature>
<feature type="transmembrane region" description="Helical" evidence="15">
    <location>
        <begin position="322"/>
        <end position="341"/>
    </location>
</feature>
<evidence type="ECO:0000256" key="14">
    <source>
        <dbReference type="ARBA" id="ARBA00045102"/>
    </source>
</evidence>
<dbReference type="Pfam" id="PF02815">
    <property type="entry name" value="MIR"/>
    <property type="match status" value="1"/>
</dbReference>
<evidence type="ECO:0000256" key="4">
    <source>
        <dbReference type="ARBA" id="ARBA00012839"/>
    </source>
</evidence>
<keyword evidence="19" id="KW-1185">Reference proteome</keyword>
<dbReference type="GeneID" id="92179902"/>
<dbReference type="FunFam" id="2.80.10.50:FF:000034">
    <property type="entry name" value="Dolichyl-phosphate-mannose-protein mannosyltransferase 1"/>
    <property type="match status" value="1"/>
</dbReference>
<dbReference type="InterPro" id="IPR027005">
    <property type="entry name" value="PMT-like"/>
</dbReference>
<evidence type="ECO:0000313" key="19">
    <source>
        <dbReference type="Proteomes" id="UP001388673"/>
    </source>
</evidence>
<comment type="caution">
    <text evidence="18">The sequence shown here is derived from an EMBL/GenBank/DDBJ whole genome shotgun (WGS) entry which is preliminary data.</text>
</comment>
<comment type="similarity">
    <text evidence="3 15">Belongs to the glycosyltransferase 39 family.</text>
</comment>
<dbReference type="Proteomes" id="UP001388673">
    <property type="component" value="Unassembled WGS sequence"/>
</dbReference>
<evidence type="ECO:0000256" key="11">
    <source>
        <dbReference type="ARBA" id="ARBA00023136"/>
    </source>
</evidence>
<feature type="transmembrane region" description="Helical" evidence="15">
    <location>
        <begin position="272"/>
        <end position="301"/>
    </location>
</feature>
<comment type="function">
    <text evidence="15">Transfers mannose from Dol-P-mannose to Ser or Thr residues on proteins.</text>
</comment>
<keyword evidence="9 15" id="KW-0256">Endoplasmic reticulum</keyword>
<evidence type="ECO:0000256" key="7">
    <source>
        <dbReference type="ARBA" id="ARBA00022692"/>
    </source>
</evidence>
<evidence type="ECO:0000256" key="10">
    <source>
        <dbReference type="ARBA" id="ARBA00022989"/>
    </source>
</evidence>
<feature type="domain" description="MIR" evidence="17">
    <location>
        <begin position="516"/>
        <end position="572"/>
    </location>
</feature>
<dbReference type="SUPFAM" id="SSF82109">
    <property type="entry name" value="MIR domain"/>
    <property type="match status" value="1"/>
</dbReference>
<feature type="transmembrane region" description="Helical" evidence="15">
    <location>
        <begin position="233"/>
        <end position="252"/>
    </location>
</feature>
<keyword evidence="8" id="KW-0677">Repeat</keyword>
<evidence type="ECO:0000256" key="15">
    <source>
        <dbReference type="RuleBase" id="RU367007"/>
    </source>
</evidence>
<dbReference type="PROSITE" id="PS50919">
    <property type="entry name" value="MIR"/>
    <property type="match status" value="3"/>
</dbReference>
<evidence type="ECO:0000256" key="16">
    <source>
        <dbReference type="SAM" id="MobiDB-lite"/>
    </source>
</evidence>
<evidence type="ECO:0000256" key="1">
    <source>
        <dbReference type="ARBA" id="ARBA00004477"/>
    </source>
</evidence>
<dbReference type="RefSeq" id="XP_066803258.1">
    <property type="nucleotide sequence ID" value="XM_066945757.1"/>
</dbReference>
<dbReference type="PANTHER" id="PTHR10050:SF50">
    <property type="entry name" value="DOLICHYL-PHOSPHATE-MANNOSE--PROTEIN MANNOSYLTRANSFERASE 1-RELATED"/>
    <property type="match status" value="1"/>
</dbReference>
<feature type="region of interest" description="Disordered" evidence="16">
    <location>
        <begin position="1"/>
        <end position="90"/>
    </location>
</feature>
<evidence type="ECO:0000256" key="8">
    <source>
        <dbReference type="ARBA" id="ARBA00022737"/>
    </source>
</evidence>
<evidence type="ECO:0000259" key="17">
    <source>
        <dbReference type="PROSITE" id="PS50919"/>
    </source>
</evidence>
<dbReference type="AlphaFoldDB" id="A0AAW0YZX6"/>
<keyword evidence="6 15" id="KW-0808">Transferase</keyword>
<keyword evidence="11 15" id="KW-0472">Membrane</keyword>
<dbReference type="InterPro" id="IPR016093">
    <property type="entry name" value="MIR_motif"/>
</dbReference>
<dbReference type="Pfam" id="PF16192">
    <property type="entry name" value="PMT_4TMC"/>
    <property type="match status" value="1"/>
</dbReference>
<feature type="compositionally biased region" description="Low complexity" evidence="16">
    <location>
        <begin position="883"/>
        <end position="896"/>
    </location>
</feature>
<dbReference type="InterPro" id="IPR036300">
    <property type="entry name" value="MIR_dom_sf"/>
</dbReference>
<feature type="transmembrane region" description="Helical" evidence="15">
    <location>
        <begin position="690"/>
        <end position="708"/>
    </location>
</feature>
<dbReference type="PANTHER" id="PTHR10050">
    <property type="entry name" value="DOLICHYL-PHOSPHATE-MANNOSE--PROTEIN MANNOSYLTRANSFERASE"/>
    <property type="match status" value="1"/>
</dbReference>
<dbReference type="GO" id="GO:0004169">
    <property type="term" value="F:dolichyl-phosphate-mannose-protein mannosyltransferase activity"/>
    <property type="evidence" value="ECO:0007669"/>
    <property type="project" value="UniProtKB-UniRule"/>
</dbReference>
<gene>
    <name evidence="18" type="ORF">IAR55_002644</name>
</gene>
<evidence type="ECO:0000313" key="18">
    <source>
        <dbReference type="EMBL" id="KAK8858417.1"/>
    </source>
</evidence>
<keyword evidence="5 15" id="KW-0328">Glycosyltransferase</keyword>
<feature type="compositionally biased region" description="Polar residues" evidence="16">
    <location>
        <begin position="1"/>
        <end position="14"/>
    </location>
</feature>
<dbReference type="GO" id="GO:0031502">
    <property type="term" value="C:dolichyl-phosphate-mannose-protein mannosyltransferase complex"/>
    <property type="evidence" value="ECO:0007669"/>
    <property type="project" value="UniProtKB-ARBA"/>
</dbReference>
<evidence type="ECO:0000256" key="2">
    <source>
        <dbReference type="ARBA" id="ARBA00004922"/>
    </source>
</evidence>
<feature type="region of interest" description="Disordered" evidence="16">
    <location>
        <begin position="883"/>
        <end position="930"/>
    </location>
</feature>
<feature type="transmembrane region" description="Helical" evidence="15">
    <location>
        <begin position="97"/>
        <end position="113"/>
    </location>
</feature>
<keyword evidence="10 15" id="KW-1133">Transmembrane helix</keyword>
<dbReference type="EMBL" id="JBCAWK010000005">
    <property type="protein sequence ID" value="KAK8858417.1"/>
    <property type="molecule type" value="Genomic_DNA"/>
</dbReference>
<feature type="transmembrane region" description="Helical" evidence="15">
    <location>
        <begin position="148"/>
        <end position="168"/>
    </location>
</feature>
<keyword evidence="12" id="KW-0325">Glycoprotein</keyword>
<feature type="transmembrane region" description="Helical" evidence="15">
    <location>
        <begin position="188"/>
        <end position="221"/>
    </location>
</feature>